<keyword evidence="5" id="KW-1185">Reference proteome</keyword>
<dbReference type="SUPFAM" id="SSF51735">
    <property type="entry name" value="NAD(P)-binding Rossmann-fold domains"/>
    <property type="match status" value="1"/>
</dbReference>
<evidence type="ECO:0000256" key="1">
    <source>
        <dbReference type="ARBA" id="ARBA00006484"/>
    </source>
</evidence>
<sequence length="303" mass="32698">MPAHQTGEAHRITNDIDSRENLMTTTERTSKTWFITGASRGFGREWTEAALDRGDRVAATARNVDSLGDLVEKYGDAVLPLRLDVTDKAAVDVAVAHSIERFGHLDVVVNNAGYGLFGAIEEVSAEEARAQIETNLFGALWVTKAVVPHLRERGSGHIIQVSSIGGINAYANLGLYHASKWGLEGFSQALALELAPFGVHVTLIEPANYSTDWSGASAAHSAPLDFYEPARAARAARIRPGAVGVPSATRAAILAVVDADQPPLRIFFGRNMIEQATTEYEQRIAGWEAWRTVSEAAHGNPTE</sequence>
<dbReference type="InterPro" id="IPR002347">
    <property type="entry name" value="SDR_fam"/>
</dbReference>
<dbReference type="NCBIfam" id="NF006114">
    <property type="entry name" value="PRK08263.1"/>
    <property type="match status" value="1"/>
</dbReference>
<reference evidence="4 5" key="1">
    <citation type="submission" date="2017-11" db="EMBL/GenBank/DDBJ databases">
        <title>Genomic Encyclopedia of Archaeal and Bacterial Type Strains, Phase II (KMG-II): From Individual Species to Whole Genera.</title>
        <authorList>
            <person name="Goeker M."/>
        </authorList>
    </citation>
    <scope>NUCLEOTIDE SEQUENCE [LARGE SCALE GENOMIC DNA]</scope>
    <source>
        <strain evidence="4 5">DSM 25625</strain>
    </source>
</reference>
<dbReference type="Pfam" id="PF00106">
    <property type="entry name" value="adh_short"/>
    <property type="match status" value="1"/>
</dbReference>
<dbReference type="PANTHER" id="PTHR43976">
    <property type="entry name" value="SHORT CHAIN DEHYDROGENASE"/>
    <property type="match status" value="1"/>
</dbReference>
<proteinExistence type="inferred from homology"/>
<gene>
    <name evidence="4" type="ORF">CLV54_1526</name>
</gene>
<keyword evidence="2" id="KW-0560">Oxidoreductase</keyword>
<dbReference type="Gene3D" id="3.40.50.720">
    <property type="entry name" value="NAD(P)-binding Rossmann-like Domain"/>
    <property type="match status" value="1"/>
</dbReference>
<accession>A0A2M9C0M7</accession>
<comment type="caution">
    <text evidence="4">The sequence shown here is derived from an EMBL/GenBank/DDBJ whole genome shotgun (WGS) entry which is preliminary data.</text>
</comment>
<dbReference type="Proteomes" id="UP000230161">
    <property type="component" value="Unassembled WGS sequence"/>
</dbReference>
<dbReference type="GO" id="GO:0016491">
    <property type="term" value="F:oxidoreductase activity"/>
    <property type="evidence" value="ECO:0007669"/>
    <property type="project" value="UniProtKB-KW"/>
</dbReference>
<dbReference type="AlphaFoldDB" id="A0A2M9C0M7"/>
<evidence type="ECO:0000256" key="3">
    <source>
        <dbReference type="RuleBase" id="RU000363"/>
    </source>
</evidence>
<comment type="similarity">
    <text evidence="1 3">Belongs to the short-chain dehydrogenases/reductases (SDR) family.</text>
</comment>
<dbReference type="PANTHER" id="PTHR43976:SF16">
    <property type="entry name" value="SHORT-CHAIN DEHYDROGENASE_REDUCTASE FAMILY PROTEIN"/>
    <property type="match status" value="1"/>
</dbReference>
<protein>
    <submittedName>
        <fullName evidence="4">NADP-dependent 3-hydroxy acid dehydrogenase YdfG</fullName>
    </submittedName>
</protein>
<organism evidence="4 5">
    <name type="scientific">Compostimonas suwonensis</name>
    <dbReference type="NCBI Taxonomy" id="1048394"/>
    <lineage>
        <taxon>Bacteria</taxon>
        <taxon>Bacillati</taxon>
        <taxon>Actinomycetota</taxon>
        <taxon>Actinomycetes</taxon>
        <taxon>Micrococcales</taxon>
        <taxon>Microbacteriaceae</taxon>
        <taxon>Compostimonas</taxon>
    </lineage>
</organism>
<dbReference type="InterPro" id="IPR051911">
    <property type="entry name" value="SDR_oxidoreductase"/>
</dbReference>
<dbReference type="InterPro" id="IPR036291">
    <property type="entry name" value="NAD(P)-bd_dom_sf"/>
</dbReference>
<dbReference type="CDD" id="cd05374">
    <property type="entry name" value="17beta-HSD-like_SDR_c"/>
    <property type="match status" value="1"/>
</dbReference>
<name>A0A2M9C0M7_9MICO</name>
<evidence type="ECO:0000313" key="4">
    <source>
        <dbReference type="EMBL" id="PJJ63850.1"/>
    </source>
</evidence>
<dbReference type="PRINTS" id="PR00080">
    <property type="entry name" value="SDRFAMILY"/>
</dbReference>
<dbReference type="EMBL" id="PGFB01000002">
    <property type="protein sequence ID" value="PJJ63850.1"/>
    <property type="molecule type" value="Genomic_DNA"/>
</dbReference>
<evidence type="ECO:0000256" key="2">
    <source>
        <dbReference type="ARBA" id="ARBA00023002"/>
    </source>
</evidence>
<dbReference type="PRINTS" id="PR00081">
    <property type="entry name" value="GDHRDH"/>
</dbReference>
<evidence type="ECO:0000313" key="5">
    <source>
        <dbReference type="Proteomes" id="UP000230161"/>
    </source>
</evidence>